<evidence type="ECO:0000256" key="1">
    <source>
        <dbReference type="SAM" id="MobiDB-lite"/>
    </source>
</evidence>
<evidence type="ECO:0000313" key="2">
    <source>
        <dbReference type="EMBL" id="KYD18653.1"/>
    </source>
</evidence>
<dbReference type="EMBL" id="LQYT01000049">
    <property type="protein sequence ID" value="KYD18653.1"/>
    <property type="molecule type" value="Genomic_DNA"/>
</dbReference>
<feature type="region of interest" description="Disordered" evidence="1">
    <location>
        <begin position="1"/>
        <end position="30"/>
    </location>
</feature>
<gene>
    <name evidence="2" type="ORF">B4135_2271</name>
</gene>
<dbReference type="STRING" id="301148.B4135_2271"/>
<protein>
    <submittedName>
        <fullName evidence="2">Uncharacterized protein</fullName>
    </submittedName>
</protein>
<accession>A0A150M2C7</accession>
<evidence type="ECO:0000313" key="3">
    <source>
        <dbReference type="Proteomes" id="UP000075683"/>
    </source>
</evidence>
<organism evidence="2 3">
    <name type="scientific">Caldibacillus debilis</name>
    <dbReference type="NCBI Taxonomy" id="301148"/>
    <lineage>
        <taxon>Bacteria</taxon>
        <taxon>Bacillati</taxon>
        <taxon>Bacillota</taxon>
        <taxon>Bacilli</taxon>
        <taxon>Bacillales</taxon>
        <taxon>Bacillaceae</taxon>
        <taxon>Caldibacillus</taxon>
    </lineage>
</organism>
<proteinExistence type="predicted"/>
<sequence length="45" mass="5136">MKNNLLVSLTKQNHPHARKMMGTPNQTEKKSYMINGRQINGGVIR</sequence>
<dbReference type="Proteomes" id="UP000075683">
    <property type="component" value="Unassembled WGS sequence"/>
</dbReference>
<comment type="caution">
    <text evidence="2">The sequence shown here is derived from an EMBL/GenBank/DDBJ whole genome shotgun (WGS) entry which is preliminary data.</text>
</comment>
<name>A0A150M2C7_9BACI</name>
<feature type="compositionally biased region" description="Polar residues" evidence="1">
    <location>
        <begin position="1"/>
        <end position="12"/>
    </location>
</feature>
<reference evidence="2 3" key="1">
    <citation type="submission" date="2016-01" db="EMBL/GenBank/DDBJ databases">
        <title>Draft Genome Sequences of Seven Thermophilic Sporeformers Isolated from Foods.</title>
        <authorList>
            <person name="Berendsen E.M."/>
            <person name="Wells-Bennik M.H."/>
            <person name="Krawcyk A.O."/>
            <person name="De Jong A."/>
            <person name="Holsappel S."/>
            <person name="Eijlander R.T."/>
            <person name="Kuipers O.P."/>
        </authorList>
    </citation>
    <scope>NUCLEOTIDE SEQUENCE [LARGE SCALE GENOMIC DNA]</scope>
    <source>
        <strain evidence="2 3">B4135</strain>
    </source>
</reference>
<dbReference type="AlphaFoldDB" id="A0A150M2C7"/>